<dbReference type="PANTHER" id="PTHR43738">
    <property type="entry name" value="ABC TRANSPORTER, MEMBRANE PROTEIN"/>
    <property type="match status" value="1"/>
</dbReference>
<evidence type="ECO:0000256" key="3">
    <source>
        <dbReference type="ARBA" id="ARBA00011131"/>
    </source>
</evidence>
<feature type="transmembrane region" description="Helical" evidence="11">
    <location>
        <begin position="323"/>
        <end position="341"/>
    </location>
</feature>
<evidence type="ECO:0000256" key="7">
    <source>
        <dbReference type="ARBA" id="ARBA00022692"/>
    </source>
</evidence>
<evidence type="ECO:0000259" key="12">
    <source>
        <dbReference type="Pfam" id="PF02687"/>
    </source>
</evidence>
<comment type="subunit">
    <text evidence="3">The complex is composed of two ATP-binding proteins (HrtA), two transmembrane proteins (HrtB) and a solute-binding protein.</text>
</comment>
<reference evidence="13 14" key="1">
    <citation type="submission" date="2016-12" db="EMBL/GenBank/DDBJ databases">
        <title>The whole genome sequencing and assembly of Bacillus cohnii DSM 6307T strain.</title>
        <authorList>
            <person name="Lee Y.-J."/>
            <person name="Yi H."/>
            <person name="Bahn Y.-S."/>
            <person name="Kim J.F."/>
            <person name="Lee D.-W."/>
        </authorList>
    </citation>
    <scope>NUCLEOTIDE SEQUENCE [LARGE SCALE GENOMIC DNA]</scope>
    <source>
        <strain evidence="13 14">DSM 6307</strain>
    </source>
</reference>
<dbReference type="RefSeq" id="WP_066415688.1">
    <property type="nucleotide sequence ID" value="NZ_CP018866.1"/>
</dbReference>
<dbReference type="InterPro" id="IPR051125">
    <property type="entry name" value="ABC-4/HrtB_transporter"/>
</dbReference>
<comment type="subcellular location">
    <subcellularLocation>
        <location evidence="1">Cell membrane</location>
        <topology evidence="1">Multi-pass membrane protein</topology>
    </subcellularLocation>
</comment>
<comment type="similarity">
    <text evidence="2">Belongs to the ABC-4 integral membrane protein family. HrtB subfamily.</text>
</comment>
<evidence type="ECO:0000313" key="14">
    <source>
        <dbReference type="Proteomes" id="UP000215224"/>
    </source>
</evidence>
<evidence type="ECO:0000256" key="4">
    <source>
        <dbReference type="ARBA" id="ARBA00016962"/>
    </source>
</evidence>
<evidence type="ECO:0000256" key="1">
    <source>
        <dbReference type="ARBA" id="ARBA00004651"/>
    </source>
</evidence>
<keyword evidence="7 11" id="KW-0812">Transmembrane</keyword>
<gene>
    <name evidence="13" type="ORF">BC6307_24445</name>
</gene>
<feature type="domain" description="ABC3 transporter permease C-terminal" evidence="12">
    <location>
        <begin position="238"/>
        <end position="349"/>
    </location>
</feature>
<dbReference type="STRING" id="1314751.GCA_001591425_02122"/>
<evidence type="ECO:0000256" key="5">
    <source>
        <dbReference type="ARBA" id="ARBA00022448"/>
    </source>
</evidence>
<feature type="transmembrane region" description="Helical" evidence="11">
    <location>
        <begin position="278"/>
        <end position="303"/>
    </location>
</feature>
<organism evidence="13 14">
    <name type="scientific">Sutcliffiella cohnii</name>
    <dbReference type="NCBI Taxonomy" id="33932"/>
    <lineage>
        <taxon>Bacteria</taxon>
        <taxon>Bacillati</taxon>
        <taxon>Bacillota</taxon>
        <taxon>Bacilli</taxon>
        <taxon>Bacillales</taxon>
        <taxon>Bacillaceae</taxon>
        <taxon>Sutcliffiella</taxon>
    </lineage>
</organism>
<keyword evidence="6" id="KW-1003">Cell membrane</keyword>
<protein>
    <recommendedName>
        <fullName evidence="4">Putative hemin transport system permease protein HrtB</fullName>
    </recommendedName>
</protein>
<dbReference type="Proteomes" id="UP000215224">
    <property type="component" value="Chromosome"/>
</dbReference>
<dbReference type="InterPro" id="IPR003838">
    <property type="entry name" value="ABC3_permease_C"/>
</dbReference>
<sequence length="355" mass="38567">MFLAWNEIKNNKLRFILIVGVLTLVSYLVFFLSGLANGLENINKEAVDKWNADGIILTEESDINLPQSSLLIEDYDGNGVSEVAVLGQLNSIATSGVNKANVSIFGIRDNEFIMPEVTEGEAFSETGEVIADESLKNEGFNIGDTLQLSSVDATLIITGFTDKAKFNAAPVLYGGLDTFQYVRFGTSMDEDSNKINAFVIRTENIEAVTVDNSLQVIPTKTFIENMPGYSEQSLTLTFMIYFLFIISAVILAIFLYVLTIQKISIFGVMKAQGISSKYLAVSVIAQTFLLALAGVVIGFILTITTGFFLPAAVPVAFNYVDMLIYGTILVFVSVLGALFSVQTIVKIDPLKAIGG</sequence>
<dbReference type="AlphaFoldDB" id="A0A223KXI2"/>
<dbReference type="EMBL" id="CP018866">
    <property type="protein sequence ID" value="AST94162.1"/>
    <property type="molecule type" value="Genomic_DNA"/>
</dbReference>
<dbReference type="Pfam" id="PF02687">
    <property type="entry name" value="FtsX"/>
    <property type="match status" value="1"/>
</dbReference>
<feature type="transmembrane region" description="Helical" evidence="11">
    <location>
        <begin position="15"/>
        <end position="36"/>
    </location>
</feature>
<evidence type="ECO:0000256" key="6">
    <source>
        <dbReference type="ARBA" id="ARBA00022475"/>
    </source>
</evidence>
<name>A0A223KXI2_9BACI</name>
<keyword evidence="8 11" id="KW-1133">Transmembrane helix</keyword>
<evidence type="ECO:0000256" key="10">
    <source>
        <dbReference type="ARBA" id="ARBA00024973"/>
    </source>
</evidence>
<accession>A0A223KXI2</accession>
<keyword evidence="14" id="KW-1185">Reference proteome</keyword>
<keyword evidence="5" id="KW-0813">Transport</keyword>
<comment type="function">
    <text evidence="10">Part of the ABC transporter complex hrt involved in hemin import. Responsible for the translocation of the substrate across the membrane.</text>
</comment>
<evidence type="ECO:0000313" key="13">
    <source>
        <dbReference type="EMBL" id="AST94162.1"/>
    </source>
</evidence>
<feature type="transmembrane region" description="Helical" evidence="11">
    <location>
        <begin position="238"/>
        <end position="258"/>
    </location>
</feature>
<dbReference type="KEGG" id="bcoh:BC6307_24445"/>
<evidence type="ECO:0000256" key="11">
    <source>
        <dbReference type="SAM" id="Phobius"/>
    </source>
</evidence>
<proteinExistence type="inferred from homology"/>
<evidence type="ECO:0000256" key="2">
    <source>
        <dbReference type="ARBA" id="ARBA00008697"/>
    </source>
</evidence>
<keyword evidence="9 11" id="KW-0472">Membrane</keyword>
<dbReference type="GO" id="GO:0005886">
    <property type="term" value="C:plasma membrane"/>
    <property type="evidence" value="ECO:0007669"/>
    <property type="project" value="UniProtKB-SubCell"/>
</dbReference>
<dbReference type="PANTHER" id="PTHR43738:SF1">
    <property type="entry name" value="HEMIN TRANSPORT SYSTEM PERMEASE PROTEIN HRTB-RELATED"/>
    <property type="match status" value="1"/>
</dbReference>
<evidence type="ECO:0000256" key="8">
    <source>
        <dbReference type="ARBA" id="ARBA00022989"/>
    </source>
</evidence>
<evidence type="ECO:0000256" key="9">
    <source>
        <dbReference type="ARBA" id="ARBA00023136"/>
    </source>
</evidence>